<evidence type="ECO:0000313" key="4">
    <source>
        <dbReference type="Proteomes" id="UP000409147"/>
    </source>
</evidence>
<evidence type="ECO:0000256" key="1">
    <source>
        <dbReference type="ARBA" id="ARBA00007169"/>
    </source>
</evidence>
<organism evidence="3 4">
    <name type="scientific">Blautia obeum</name>
    <dbReference type="NCBI Taxonomy" id="40520"/>
    <lineage>
        <taxon>Bacteria</taxon>
        <taxon>Bacillati</taxon>
        <taxon>Bacillota</taxon>
        <taxon>Clostridia</taxon>
        <taxon>Lachnospirales</taxon>
        <taxon>Lachnospiraceae</taxon>
        <taxon>Blautia</taxon>
    </lineage>
</organism>
<accession>A0A564SVL0</accession>
<dbReference type="RefSeq" id="WP_144094954.1">
    <property type="nucleotide sequence ID" value="NZ_CABHNB010000016.1"/>
</dbReference>
<reference evidence="3 4" key="1">
    <citation type="submission" date="2019-07" db="EMBL/GenBank/DDBJ databases">
        <authorList>
            <person name="Hibberd C M."/>
            <person name="Gehrig L. J."/>
            <person name="Chang H.-W."/>
            <person name="Venkatesh S."/>
        </authorList>
    </citation>
    <scope>NUCLEOTIDE SEQUENCE [LARGE SCALE GENOMIC DNA]</scope>
    <source>
        <strain evidence="3">Ruminococcus_obeum_SSTS_Bg7063</strain>
    </source>
</reference>
<dbReference type="InterPro" id="IPR001031">
    <property type="entry name" value="Thioesterase"/>
</dbReference>
<dbReference type="InterPro" id="IPR029058">
    <property type="entry name" value="AB_hydrolase_fold"/>
</dbReference>
<dbReference type="SUPFAM" id="SSF53474">
    <property type="entry name" value="alpha/beta-Hydrolases"/>
    <property type="match status" value="1"/>
</dbReference>
<dbReference type="GO" id="GO:0008610">
    <property type="term" value="P:lipid biosynthetic process"/>
    <property type="evidence" value="ECO:0007669"/>
    <property type="project" value="TreeGrafter"/>
</dbReference>
<dbReference type="EMBL" id="CABHNB010000016">
    <property type="protein sequence ID" value="VUW99119.1"/>
    <property type="molecule type" value="Genomic_DNA"/>
</dbReference>
<sequence length="248" mass="28973">MNIKLVKNYNQIRPDRATLFCFPFAGGGASAYNSWVQKMKDKVTVCPIQLPGREERIMEKPYNNMTDMLDELEETIWKCIRGPYAFWGHSMGGKIAYELEKRLEKRGKTAQCFLVSGSRIPSIPERNPIYHLPDDEFKKALGRFEGTPKEILENQELLDFFLPMLRADFTMDETYHDKKLTVLQSPIEAFGGRKDREADEEAMKEWRKYTKRAFHCHMFEGGHFYIREQEEDVLSEVQKCLLGVPDEN</sequence>
<dbReference type="PANTHER" id="PTHR11487:SF0">
    <property type="entry name" value="S-ACYL FATTY ACID SYNTHASE THIOESTERASE, MEDIUM CHAIN"/>
    <property type="match status" value="1"/>
</dbReference>
<comment type="similarity">
    <text evidence="1">Belongs to the thioesterase family.</text>
</comment>
<gene>
    <name evidence="3" type="primary">lgrE</name>
    <name evidence="3" type="ORF">ROSSTS7063_01004</name>
</gene>
<dbReference type="InterPro" id="IPR012223">
    <property type="entry name" value="TEII"/>
</dbReference>
<dbReference type="AlphaFoldDB" id="A0A564SVL0"/>
<protein>
    <submittedName>
        <fullName evidence="3">Linear gramicidin dehydrogenase LgrE</fullName>
        <ecNumber evidence="3">1.1.-.-</ecNumber>
    </submittedName>
</protein>
<dbReference type="Proteomes" id="UP000409147">
    <property type="component" value="Unassembled WGS sequence"/>
</dbReference>
<evidence type="ECO:0000313" key="3">
    <source>
        <dbReference type="EMBL" id="VUW99119.1"/>
    </source>
</evidence>
<dbReference type="EC" id="1.1.-.-" evidence="3"/>
<keyword evidence="4" id="KW-1185">Reference proteome</keyword>
<dbReference type="Pfam" id="PF00975">
    <property type="entry name" value="Thioesterase"/>
    <property type="match status" value="1"/>
</dbReference>
<name>A0A564SVL0_9FIRM</name>
<keyword evidence="3" id="KW-0560">Oxidoreductase</keyword>
<evidence type="ECO:0000259" key="2">
    <source>
        <dbReference type="Pfam" id="PF00975"/>
    </source>
</evidence>
<dbReference type="GO" id="GO:0016491">
    <property type="term" value="F:oxidoreductase activity"/>
    <property type="evidence" value="ECO:0007669"/>
    <property type="project" value="UniProtKB-KW"/>
</dbReference>
<dbReference type="PANTHER" id="PTHR11487">
    <property type="entry name" value="THIOESTERASE"/>
    <property type="match status" value="1"/>
</dbReference>
<proteinExistence type="inferred from homology"/>
<dbReference type="Gene3D" id="3.40.50.1820">
    <property type="entry name" value="alpha/beta hydrolase"/>
    <property type="match status" value="1"/>
</dbReference>
<feature type="domain" description="Thioesterase" evidence="2">
    <location>
        <begin position="18"/>
        <end position="239"/>
    </location>
</feature>